<feature type="binding site" evidence="5">
    <location>
        <position position="107"/>
    </location>
    <ligand>
        <name>phosphate</name>
        <dbReference type="ChEBI" id="CHEBI:43474"/>
    </ligand>
</feature>
<evidence type="ECO:0000256" key="2">
    <source>
        <dbReference type="ARBA" id="ARBA00022448"/>
    </source>
</evidence>
<dbReference type="GO" id="GO:0043190">
    <property type="term" value="C:ATP-binding cassette (ABC) transporter complex"/>
    <property type="evidence" value="ECO:0007669"/>
    <property type="project" value="InterPro"/>
</dbReference>
<feature type="binding site" evidence="5">
    <location>
        <begin position="195"/>
        <end position="197"/>
    </location>
    <ligand>
        <name>phosphate</name>
        <dbReference type="ChEBI" id="CHEBI:43474"/>
    </ligand>
</feature>
<feature type="domain" description="PBP" evidence="7">
    <location>
        <begin position="47"/>
        <end position="341"/>
    </location>
</feature>
<dbReference type="PANTHER" id="PTHR42996:SF1">
    <property type="entry name" value="PHOSPHATE-BINDING PROTEIN PSTS"/>
    <property type="match status" value="1"/>
</dbReference>
<comment type="similarity">
    <text evidence="1 4">Belongs to the PstS family.</text>
</comment>
<name>A0A2S6ICX0_9ACTN</name>
<feature type="binding site" evidence="5">
    <location>
        <begin position="59"/>
        <end position="61"/>
    </location>
    <ligand>
        <name>phosphate</name>
        <dbReference type="ChEBI" id="CHEBI:43474"/>
    </ligand>
</feature>
<dbReference type="SUPFAM" id="SSF53850">
    <property type="entry name" value="Periplasmic binding protein-like II"/>
    <property type="match status" value="1"/>
</dbReference>
<keyword evidence="9" id="KW-1185">Reference proteome</keyword>
<proteinExistence type="inferred from homology"/>
<feature type="chain" id="PRO_5015529452" description="Phosphate-binding protein" evidence="6">
    <location>
        <begin position="27"/>
        <end position="375"/>
    </location>
</feature>
<dbReference type="PIRSF" id="PIRSF002756">
    <property type="entry name" value="PstS"/>
    <property type="match status" value="1"/>
</dbReference>
<dbReference type="PROSITE" id="PS51257">
    <property type="entry name" value="PROKAR_LIPOPROTEIN"/>
    <property type="match status" value="1"/>
</dbReference>
<feature type="binding site" evidence="5">
    <location>
        <position position="89"/>
    </location>
    <ligand>
        <name>phosphate</name>
        <dbReference type="ChEBI" id="CHEBI:43474"/>
    </ligand>
</feature>
<sequence length="375" mass="37718">MKQSLLRRAALPAALVLSLGLGACGAANETTTPAGESSATGGADSGAEALSGAINGAGSSAQQAAMQAWIAGFQGEQPDVTVNYDPSGSGAGREQFLSGAVAFAGSDAYLKDEELEAAKERCNGGDAIDLPIYVSPIAVVYNLPGVAELKLSGPTLAKIFNGSITTWNAPEIAAENPDAQLPATAITPVHRSDKSGTTENFTEYLAAAGEGAWTEEPSGEWKLPGGEAAQGTSGVVSAVKAGEGTIGYADASQAGDLGIVSVKVGEEFVQPTAEAAAAVVDASSQVEGRPEGDIAIDLARDTTEAGAYPIVLVSYHIACTKYEDEQTAELVKSFLGYVASDAGQQEAAKAAGSAPISKKLAATVSDSIESISAGS</sequence>
<gene>
    <name evidence="8" type="ORF">CLV92_11728</name>
</gene>
<keyword evidence="6" id="KW-0732">Signal</keyword>
<dbReference type="AlphaFoldDB" id="A0A2S6ICX0"/>
<dbReference type="NCBIfam" id="TIGR00975">
    <property type="entry name" value="3a0107s03"/>
    <property type="match status" value="1"/>
</dbReference>
<dbReference type="InterPro" id="IPR005673">
    <property type="entry name" value="ABC_phos-bd_PstS"/>
</dbReference>
<organism evidence="8 9">
    <name type="scientific">Kineococcus xinjiangensis</name>
    <dbReference type="NCBI Taxonomy" id="512762"/>
    <lineage>
        <taxon>Bacteria</taxon>
        <taxon>Bacillati</taxon>
        <taxon>Actinomycetota</taxon>
        <taxon>Actinomycetes</taxon>
        <taxon>Kineosporiales</taxon>
        <taxon>Kineosporiaceae</taxon>
        <taxon>Kineococcus</taxon>
    </lineage>
</organism>
<dbReference type="RefSeq" id="WP_104435249.1">
    <property type="nucleotide sequence ID" value="NZ_PTJD01000017.1"/>
</dbReference>
<comment type="caution">
    <text evidence="8">The sequence shown here is derived from an EMBL/GenBank/DDBJ whole genome shotgun (WGS) entry which is preliminary data.</text>
</comment>
<accession>A0A2S6ICX0</accession>
<evidence type="ECO:0000256" key="3">
    <source>
        <dbReference type="ARBA" id="ARBA00022592"/>
    </source>
</evidence>
<keyword evidence="2 4" id="KW-0813">Transport</keyword>
<dbReference type="GO" id="GO:0035435">
    <property type="term" value="P:phosphate ion transmembrane transport"/>
    <property type="evidence" value="ECO:0007669"/>
    <property type="project" value="InterPro"/>
</dbReference>
<evidence type="ECO:0000313" key="8">
    <source>
        <dbReference type="EMBL" id="PPK92065.1"/>
    </source>
</evidence>
<dbReference type="Pfam" id="PF12849">
    <property type="entry name" value="PBP_like_2"/>
    <property type="match status" value="1"/>
</dbReference>
<evidence type="ECO:0000256" key="5">
    <source>
        <dbReference type="PIRSR" id="PIRSR002756-1"/>
    </source>
</evidence>
<dbReference type="CDD" id="cd13565">
    <property type="entry name" value="PBP2_PstS"/>
    <property type="match status" value="1"/>
</dbReference>
<dbReference type="PANTHER" id="PTHR42996">
    <property type="entry name" value="PHOSPHATE-BINDING PROTEIN PSTS"/>
    <property type="match status" value="1"/>
</dbReference>
<reference evidence="8 9" key="1">
    <citation type="submission" date="2018-02" db="EMBL/GenBank/DDBJ databases">
        <title>Genomic Encyclopedia of Archaeal and Bacterial Type Strains, Phase II (KMG-II): from individual species to whole genera.</title>
        <authorList>
            <person name="Goeker M."/>
        </authorList>
    </citation>
    <scope>NUCLEOTIDE SEQUENCE [LARGE SCALE GENOMIC DNA]</scope>
    <source>
        <strain evidence="8 9">DSM 22857</strain>
    </source>
</reference>
<feature type="signal peptide" evidence="6">
    <location>
        <begin position="1"/>
        <end position="26"/>
    </location>
</feature>
<dbReference type="InterPro" id="IPR050962">
    <property type="entry name" value="Phosphate-bind_PstS"/>
</dbReference>
<keyword evidence="3 4" id="KW-0592">Phosphate transport</keyword>
<evidence type="ECO:0000256" key="6">
    <source>
        <dbReference type="SAM" id="SignalP"/>
    </source>
</evidence>
<dbReference type="Gene3D" id="3.40.190.10">
    <property type="entry name" value="Periplasmic binding protein-like II"/>
    <property type="match status" value="2"/>
</dbReference>
<dbReference type="OrthoDB" id="9801510at2"/>
<evidence type="ECO:0000256" key="1">
    <source>
        <dbReference type="ARBA" id="ARBA00008725"/>
    </source>
</evidence>
<evidence type="ECO:0000313" key="9">
    <source>
        <dbReference type="Proteomes" id="UP000239485"/>
    </source>
</evidence>
<dbReference type="GO" id="GO:0042301">
    <property type="term" value="F:phosphate ion binding"/>
    <property type="evidence" value="ECO:0007669"/>
    <property type="project" value="InterPro"/>
</dbReference>
<protein>
    <recommendedName>
        <fullName evidence="4">Phosphate-binding protein</fullName>
    </recommendedName>
</protein>
<dbReference type="InterPro" id="IPR024370">
    <property type="entry name" value="PBP_domain"/>
</dbReference>
<dbReference type="Proteomes" id="UP000239485">
    <property type="component" value="Unassembled WGS sequence"/>
</dbReference>
<evidence type="ECO:0000256" key="4">
    <source>
        <dbReference type="PIRNR" id="PIRNR002756"/>
    </source>
</evidence>
<evidence type="ECO:0000259" key="7">
    <source>
        <dbReference type="Pfam" id="PF12849"/>
    </source>
</evidence>
<dbReference type="EMBL" id="PTJD01000017">
    <property type="protein sequence ID" value="PPK92065.1"/>
    <property type="molecule type" value="Genomic_DNA"/>
</dbReference>